<keyword evidence="2" id="KW-1185">Reference proteome</keyword>
<feature type="non-terminal residue" evidence="1">
    <location>
        <position position="1"/>
    </location>
</feature>
<dbReference type="EMBL" id="LWDX02056744">
    <property type="protein sequence ID" value="OEL18385.1"/>
    <property type="molecule type" value="Genomic_DNA"/>
</dbReference>
<reference evidence="1 2" key="1">
    <citation type="submission" date="2016-09" db="EMBL/GenBank/DDBJ databases">
        <title>The draft genome of Dichanthelium oligosanthes: A C3 panicoid grass species.</title>
        <authorList>
            <person name="Studer A.J."/>
            <person name="Schnable J.C."/>
            <person name="Brutnell T.P."/>
        </authorList>
    </citation>
    <scope>NUCLEOTIDE SEQUENCE [LARGE SCALE GENOMIC DNA]</scope>
    <source>
        <strain evidence="2">cv. Kellogg 1175</strain>
        <tissue evidence="1">Leaf</tissue>
    </source>
</reference>
<evidence type="ECO:0000313" key="2">
    <source>
        <dbReference type="Proteomes" id="UP000095767"/>
    </source>
</evidence>
<evidence type="ECO:0000313" key="1">
    <source>
        <dbReference type="EMBL" id="OEL18385.1"/>
    </source>
</evidence>
<dbReference type="PANTHER" id="PTHR33165:SF98">
    <property type="entry name" value="F-BOX DOMAIN-CONTAINING PROTEIN"/>
    <property type="match status" value="1"/>
</dbReference>
<dbReference type="AlphaFoldDB" id="A0A1E5V045"/>
<proteinExistence type="predicted"/>
<feature type="non-terminal residue" evidence="1">
    <location>
        <position position="118"/>
    </location>
</feature>
<sequence>LQDGRTFVTDDGNSLLRYVCSRVPLAVVSAKRFGSPGSVSLACRRPAGLRPLPRRLCPWRSGTTSPRGHGIVDPRFHLRRWMMLFEGNGLYPGHPNLHGYVRFFNLDTGAFVRVHVPL</sequence>
<dbReference type="PANTHER" id="PTHR33165">
    <property type="entry name" value="F-BOX DOMAIN CONTAINING PROTEIN-LIKE-RELATED"/>
    <property type="match status" value="1"/>
</dbReference>
<gene>
    <name evidence="1" type="ORF">BAE44_0020596</name>
</gene>
<name>A0A1E5V045_9POAL</name>
<dbReference type="Proteomes" id="UP000095767">
    <property type="component" value="Unassembled WGS sequence"/>
</dbReference>
<accession>A0A1E5V045</accession>
<organism evidence="1 2">
    <name type="scientific">Dichanthelium oligosanthes</name>
    <dbReference type="NCBI Taxonomy" id="888268"/>
    <lineage>
        <taxon>Eukaryota</taxon>
        <taxon>Viridiplantae</taxon>
        <taxon>Streptophyta</taxon>
        <taxon>Embryophyta</taxon>
        <taxon>Tracheophyta</taxon>
        <taxon>Spermatophyta</taxon>
        <taxon>Magnoliopsida</taxon>
        <taxon>Liliopsida</taxon>
        <taxon>Poales</taxon>
        <taxon>Poaceae</taxon>
        <taxon>PACMAD clade</taxon>
        <taxon>Panicoideae</taxon>
        <taxon>Panicodae</taxon>
        <taxon>Paniceae</taxon>
        <taxon>Dichantheliinae</taxon>
        <taxon>Dichanthelium</taxon>
    </lineage>
</organism>
<comment type="caution">
    <text evidence="1">The sequence shown here is derived from an EMBL/GenBank/DDBJ whole genome shotgun (WGS) entry which is preliminary data.</text>
</comment>
<protein>
    <submittedName>
        <fullName evidence="1">Uncharacterized protein</fullName>
    </submittedName>
</protein>